<dbReference type="Pfam" id="PF01266">
    <property type="entry name" value="DAO"/>
    <property type="match status" value="1"/>
</dbReference>
<proteinExistence type="predicted"/>
<dbReference type="RefSeq" id="WP_073581493.1">
    <property type="nucleotide sequence ID" value="NZ_AP024897.1"/>
</dbReference>
<keyword evidence="1 3" id="KW-0560">Oxidoreductase</keyword>
<dbReference type="Gene3D" id="3.50.50.60">
    <property type="entry name" value="FAD/NAD(P)-binding domain"/>
    <property type="match status" value="1"/>
</dbReference>
<reference evidence="4" key="1">
    <citation type="submission" date="2016-12" db="EMBL/GenBank/DDBJ databases">
        <authorList>
            <person name="Rodrigo-Torres L."/>
            <person name="Arahal R.D."/>
            <person name="Lucena T."/>
        </authorList>
    </citation>
    <scope>NUCLEOTIDE SEQUENCE [LARGE SCALE GENOMIC DNA]</scope>
</reference>
<dbReference type="EMBL" id="FRFG01000019">
    <property type="protein sequence ID" value="SHO55987.1"/>
    <property type="molecule type" value="Genomic_DNA"/>
</dbReference>
<protein>
    <submittedName>
        <fullName evidence="3">Gamma-glutamylputrescine oxidoreductase</fullName>
        <ecNumber evidence="3">1.4.3.-</ecNumber>
    </submittedName>
</protein>
<dbReference type="Proteomes" id="UP000184600">
    <property type="component" value="Unassembled WGS sequence"/>
</dbReference>
<gene>
    <name evidence="3" type="primary">puuB</name>
    <name evidence="3" type="ORF">VQ7734_01748</name>
</gene>
<keyword evidence="4" id="KW-1185">Reference proteome</keyword>
<sequence length="424" mass="46532">MINQSYWIDTKPRFTHGADTLGNTHYDVAIVGGGLTGLTAAHTLARQGASVALFEATDIMEQASGQNGGQCSTGVAQDFASLTAAIGPDKARRYYTAYSDAVDALRQIITEEQIECEYRESGKLKLAAKPQHAEKIFNTCELIRKEVDPKVRFLDADGLKDEIASDQFYGGMVQENAFQIHVGKLGVGIADKAAGYGAHIYENSPVLQLKKQGKQFRVETPKGTITASDVIIASGISQHGPLGWFRRRIVPVGSFILVTEKLDPALIERLMPNKRSYVTSKIIGNYFRVMGDDRLLFGGRARFAMTNPKSDAISGEILLKTMGDMFPELLGVKATHCWGGLVDITPNRLPRAGEHNGMFYAMGYSGHGVQMAAYMGQQLAQMIGGSVEANPWRDESWYAIPGYFGKPWFLPAVGAYYKLQDYLH</sequence>
<evidence type="ECO:0000259" key="2">
    <source>
        <dbReference type="Pfam" id="PF01266"/>
    </source>
</evidence>
<dbReference type="PANTHER" id="PTHR13847">
    <property type="entry name" value="SARCOSINE DEHYDROGENASE-RELATED"/>
    <property type="match status" value="1"/>
</dbReference>
<evidence type="ECO:0000313" key="4">
    <source>
        <dbReference type="Proteomes" id="UP000184600"/>
    </source>
</evidence>
<organism evidence="3 4">
    <name type="scientific">Vibrio quintilis</name>
    <dbReference type="NCBI Taxonomy" id="1117707"/>
    <lineage>
        <taxon>Bacteria</taxon>
        <taxon>Pseudomonadati</taxon>
        <taxon>Pseudomonadota</taxon>
        <taxon>Gammaproteobacteria</taxon>
        <taxon>Vibrionales</taxon>
        <taxon>Vibrionaceae</taxon>
        <taxon>Vibrio</taxon>
    </lineage>
</organism>
<accession>A0A1M7YTL8</accession>
<dbReference type="GO" id="GO:0016491">
    <property type="term" value="F:oxidoreductase activity"/>
    <property type="evidence" value="ECO:0007669"/>
    <property type="project" value="UniProtKB-KW"/>
</dbReference>
<evidence type="ECO:0000313" key="3">
    <source>
        <dbReference type="EMBL" id="SHO55987.1"/>
    </source>
</evidence>
<dbReference type="AlphaFoldDB" id="A0A1M7YTL8"/>
<dbReference type="InterPro" id="IPR036188">
    <property type="entry name" value="FAD/NAD-bd_sf"/>
</dbReference>
<name>A0A1M7YTL8_9VIBR</name>
<dbReference type="InterPro" id="IPR006076">
    <property type="entry name" value="FAD-dep_OxRdtase"/>
</dbReference>
<dbReference type="OrthoDB" id="311718at2"/>
<dbReference type="STRING" id="1117707.VQ7734_01748"/>
<dbReference type="GO" id="GO:0005737">
    <property type="term" value="C:cytoplasm"/>
    <property type="evidence" value="ECO:0007669"/>
    <property type="project" value="TreeGrafter"/>
</dbReference>
<dbReference type="EC" id="1.4.3.-" evidence="3"/>
<evidence type="ECO:0000256" key="1">
    <source>
        <dbReference type="ARBA" id="ARBA00023002"/>
    </source>
</evidence>
<dbReference type="Gene3D" id="3.30.9.10">
    <property type="entry name" value="D-Amino Acid Oxidase, subunit A, domain 2"/>
    <property type="match status" value="1"/>
</dbReference>
<dbReference type="PANTHER" id="PTHR13847:SF281">
    <property type="entry name" value="FAD DEPENDENT OXIDOREDUCTASE DOMAIN-CONTAINING PROTEIN"/>
    <property type="match status" value="1"/>
</dbReference>
<dbReference type="SUPFAM" id="SSF51905">
    <property type="entry name" value="FAD/NAD(P)-binding domain"/>
    <property type="match status" value="1"/>
</dbReference>
<feature type="domain" description="FAD dependent oxidoreductase" evidence="2">
    <location>
        <begin position="27"/>
        <end position="382"/>
    </location>
</feature>